<feature type="transmembrane region" description="Helical" evidence="19">
    <location>
        <begin position="55"/>
        <end position="76"/>
    </location>
</feature>
<evidence type="ECO:0000256" key="19">
    <source>
        <dbReference type="SAM" id="Phobius"/>
    </source>
</evidence>
<comment type="pathway">
    <text evidence="4">Lipid metabolism.</text>
</comment>
<keyword evidence="14" id="KW-0443">Lipid metabolism</keyword>
<dbReference type="InterPro" id="IPR000374">
    <property type="entry name" value="PC_trans"/>
</dbReference>
<evidence type="ECO:0000256" key="4">
    <source>
        <dbReference type="ARBA" id="ARBA00005189"/>
    </source>
</evidence>
<dbReference type="PANTHER" id="PTHR46382">
    <property type="entry name" value="PHOSPHATIDATE CYTIDYLYLTRANSFERASE"/>
    <property type="match status" value="1"/>
</dbReference>
<protein>
    <recommendedName>
        <fullName evidence="7 18">Phosphatidate cytidylyltransferase</fullName>
        <ecNumber evidence="6 18">2.7.7.41</ecNumber>
    </recommendedName>
</protein>
<dbReference type="EC" id="2.7.7.41" evidence="6 18"/>
<gene>
    <name evidence="20" type="ORF">CDEE_0585</name>
</gene>
<comment type="pathway">
    <text evidence="3 18">Phospholipid metabolism; CDP-diacylglycerol biosynthesis; CDP-diacylglycerol from sn-glycerol 3-phosphate: step 3/3.</text>
</comment>
<dbReference type="UniPathway" id="UPA00557">
    <property type="reaction ID" value="UER00614"/>
</dbReference>
<evidence type="ECO:0000256" key="7">
    <source>
        <dbReference type="ARBA" id="ARBA00019373"/>
    </source>
</evidence>
<keyword evidence="15 19" id="KW-0472">Membrane</keyword>
<evidence type="ECO:0000256" key="17">
    <source>
        <dbReference type="ARBA" id="ARBA00023264"/>
    </source>
</evidence>
<name>M1L4H0_9PROT</name>
<dbReference type="PANTHER" id="PTHR46382:SF1">
    <property type="entry name" value="PHOSPHATIDATE CYTIDYLYLTRANSFERASE"/>
    <property type="match status" value="1"/>
</dbReference>
<evidence type="ECO:0000256" key="5">
    <source>
        <dbReference type="ARBA" id="ARBA00010185"/>
    </source>
</evidence>
<feature type="transmembrane region" description="Helical" evidence="19">
    <location>
        <begin position="88"/>
        <end position="106"/>
    </location>
</feature>
<evidence type="ECO:0000256" key="3">
    <source>
        <dbReference type="ARBA" id="ARBA00005119"/>
    </source>
</evidence>
<evidence type="ECO:0000256" key="15">
    <source>
        <dbReference type="ARBA" id="ARBA00023136"/>
    </source>
</evidence>
<evidence type="ECO:0000256" key="6">
    <source>
        <dbReference type="ARBA" id="ARBA00012487"/>
    </source>
</evidence>
<comment type="subcellular location">
    <subcellularLocation>
        <location evidence="2">Cell membrane</location>
        <topology evidence="2">Multi-pass membrane protein</topology>
    </subcellularLocation>
</comment>
<dbReference type="Proteomes" id="UP000011686">
    <property type="component" value="Chromosome"/>
</dbReference>
<keyword evidence="12 18" id="KW-0548">Nucleotidyltransferase</keyword>
<sequence length="281" mass="32397">MLAKRLLTAFIMLFIFLLSLLLDNKIYFVSLFTFCVSMVFLEWVQFFLEKKYKNYLYIFSLIIFVFLIYLSEFLFQDLSIKDNNIFKFLISVVVILWISFAAMSVISHRDFSSLEKKFWLFFSIPACFSAWFAFVIFYKMHGNWFVISLLMPVWILDTSGYIFGKYMGRTKLIPKVSPGKTLEGAIAGIFFSVLFYIISSFFKGSFASFILETHGVFVSLVLFFILSMVAILGDLFESLLKRNFGIKDSGSLLPGHGGFFDRLDSLIPFIPMAIILSGVIN</sequence>
<dbReference type="EMBL" id="CP003804">
    <property type="protein sequence ID" value="AGF47613.1"/>
    <property type="molecule type" value="Genomic_DNA"/>
</dbReference>
<evidence type="ECO:0000256" key="10">
    <source>
        <dbReference type="ARBA" id="ARBA00022679"/>
    </source>
</evidence>
<dbReference type="Pfam" id="PF01148">
    <property type="entry name" value="CTP_transf_1"/>
    <property type="match status" value="1"/>
</dbReference>
<organism evidence="20 21">
    <name type="scientific">Candidatus Kinetoplastidibacterium crithidiae TCC036E</name>
    <dbReference type="NCBI Taxonomy" id="1208918"/>
    <lineage>
        <taxon>Bacteria</taxon>
        <taxon>Pseudomonadati</taxon>
        <taxon>Pseudomonadota</taxon>
        <taxon>Betaproteobacteria</taxon>
        <taxon>Candidatus Kinetoplastidibacterium</taxon>
    </lineage>
</organism>
<dbReference type="AlphaFoldDB" id="M1L4H0"/>
<keyword evidence="8" id="KW-1003">Cell membrane</keyword>
<evidence type="ECO:0000256" key="8">
    <source>
        <dbReference type="ARBA" id="ARBA00022475"/>
    </source>
</evidence>
<dbReference type="PROSITE" id="PS01315">
    <property type="entry name" value="CDS"/>
    <property type="match status" value="1"/>
</dbReference>
<evidence type="ECO:0000256" key="12">
    <source>
        <dbReference type="ARBA" id="ARBA00022695"/>
    </source>
</evidence>
<feature type="transmembrane region" description="Helical" evidence="19">
    <location>
        <begin position="184"/>
        <end position="202"/>
    </location>
</feature>
<dbReference type="STRING" id="1208918.CDEE_0585"/>
<evidence type="ECO:0000313" key="21">
    <source>
        <dbReference type="Proteomes" id="UP000011686"/>
    </source>
</evidence>
<evidence type="ECO:0000256" key="18">
    <source>
        <dbReference type="RuleBase" id="RU003938"/>
    </source>
</evidence>
<evidence type="ECO:0000256" key="13">
    <source>
        <dbReference type="ARBA" id="ARBA00022989"/>
    </source>
</evidence>
<dbReference type="eggNOG" id="COG0575">
    <property type="taxonomic scope" value="Bacteria"/>
</dbReference>
<accession>M1L4H0</accession>
<evidence type="ECO:0000256" key="11">
    <source>
        <dbReference type="ARBA" id="ARBA00022692"/>
    </source>
</evidence>
<feature type="transmembrane region" description="Helical" evidence="19">
    <location>
        <begin position="214"/>
        <end position="236"/>
    </location>
</feature>
<keyword evidence="13 19" id="KW-1133">Transmembrane helix</keyword>
<evidence type="ECO:0000256" key="9">
    <source>
        <dbReference type="ARBA" id="ARBA00022516"/>
    </source>
</evidence>
<comment type="catalytic activity">
    <reaction evidence="1 18">
        <text>a 1,2-diacyl-sn-glycero-3-phosphate + CTP + H(+) = a CDP-1,2-diacyl-sn-glycerol + diphosphate</text>
        <dbReference type="Rhea" id="RHEA:16229"/>
        <dbReference type="ChEBI" id="CHEBI:15378"/>
        <dbReference type="ChEBI" id="CHEBI:33019"/>
        <dbReference type="ChEBI" id="CHEBI:37563"/>
        <dbReference type="ChEBI" id="CHEBI:58332"/>
        <dbReference type="ChEBI" id="CHEBI:58608"/>
        <dbReference type="EC" id="2.7.7.41"/>
    </reaction>
</comment>
<evidence type="ECO:0000256" key="2">
    <source>
        <dbReference type="ARBA" id="ARBA00004651"/>
    </source>
</evidence>
<dbReference type="GO" id="GO:0005886">
    <property type="term" value="C:plasma membrane"/>
    <property type="evidence" value="ECO:0007669"/>
    <property type="project" value="UniProtKB-SubCell"/>
</dbReference>
<keyword evidence="11 18" id="KW-0812">Transmembrane</keyword>
<evidence type="ECO:0000256" key="1">
    <source>
        <dbReference type="ARBA" id="ARBA00001698"/>
    </source>
</evidence>
<keyword evidence="9" id="KW-0444">Lipid biosynthesis</keyword>
<comment type="similarity">
    <text evidence="5 18">Belongs to the CDS family.</text>
</comment>
<evidence type="ECO:0000313" key="20">
    <source>
        <dbReference type="EMBL" id="AGF47613.1"/>
    </source>
</evidence>
<feature type="transmembrane region" description="Helical" evidence="19">
    <location>
        <begin position="31"/>
        <end position="48"/>
    </location>
</feature>
<dbReference type="HOGENOM" id="CLU_037294_1_2_4"/>
<dbReference type="GO" id="GO:0004605">
    <property type="term" value="F:phosphatidate cytidylyltransferase activity"/>
    <property type="evidence" value="ECO:0007669"/>
    <property type="project" value="UniProtKB-EC"/>
</dbReference>
<dbReference type="PATRIC" id="fig|1208918.3.peg.312"/>
<evidence type="ECO:0000256" key="14">
    <source>
        <dbReference type="ARBA" id="ARBA00023098"/>
    </source>
</evidence>
<evidence type="ECO:0000256" key="16">
    <source>
        <dbReference type="ARBA" id="ARBA00023209"/>
    </source>
</evidence>
<proteinExistence type="inferred from homology"/>
<keyword evidence="17" id="KW-1208">Phospholipid metabolism</keyword>
<dbReference type="KEGG" id="kct:CDEE_0585"/>
<keyword evidence="16" id="KW-0594">Phospholipid biosynthesis</keyword>
<feature type="transmembrane region" description="Helical" evidence="19">
    <location>
        <begin position="144"/>
        <end position="163"/>
    </location>
</feature>
<reference evidence="20 21" key="1">
    <citation type="journal article" date="2013" name="Genome Biol. Evol.">
        <title>Genome evolution and phylogenomic analysis of candidatus kinetoplastibacterium, the betaproteobacterial endosymbionts of strigomonas and angomonas.</title>
        <authorList>
            <person name="Alves J.M."/>
            <person name="Serrano M.G."/>
            <person name="Maia da Silva F."/>
            <person name="Voegtly L.J."/>
            <person name="Matveyev A.V."/>
            <person name="Teixeira M.M."/>
            <person name="Camargo E.P."/>
            <person name="Buck G.A."/>
        </authorList>
    </citation>
    <scope>NUCLEOTIDE SEQUENCE [LARGE SCALE GENOMIC DNA]</scope>
    <source>
        <strain evidence="20 21">TCC036E</strain>
    </source>
</reference>
<dbReference type="GO" id="GO:0016024">
    <property type="term" value="P:CDP-diacylglycerol biosynthetic process"/>
    <property type="evidence" value="ECO:0007669"/>
    <property type="project" value="UniProtKB-UniPathway"/>
</dbReference>
<keyword evidence="21" id="KW-1185">Reference proteome</keyword>
<keyword evidence="10 18" id="KW-0808">Transferase</keyword>
<feature type="transmembrane region" description="Helical" evidence="19">
    <location>
        <begin position="118"/>
        <end position="138"/>
    </location>
</feature>